<organism evidence="10">
    <name type="scientific">Geoglobus ahangari</name>
    <dbReference type="NCBI Taxonomy" id="113653"/>
    <lineage>
        <taxon>Archaea</taxon>
        <taxon>Methanobacteriati</taxon>
        <taxon>Methanobacteriota</taxon>
        <taxon>Archaeoglobi</taxon>
        <taxon>Archaeoglobales</taxon>
        <taxon>Archaeoglobaceae</taxon>
        <taxon>Geoglobus</taxon>
    </lineage>
</organism>
<dbReference type="GO" id="GO:0008320">
    <property type="term" value="F:protein transmembrane transporter activity"/>
    <property type="evidence" value="ECO:0007669"/>
    <property type="project" value="UniProtKB-UniRule"/>
</dbReference>
<keyword evidence="1 8" id="KW-0813">Transport</keyword>
<dbReference type="InterPro" id="IPR008158">
    <property type="entry name" value="Translocase_Sec61-g"/>
</dbReference>
<proteinExistence type="inferred from homology"/>
<dbReference type="InterPro" id="IPR023391">
    <property type="entry name" value="Prot_translocase_SecE_dom_sf"/>
</dbReference>
<keyword evidence="3 8" id="KW-0653">Protein transport</keyword>
<dbReference type="GO" id="GO:0006605">
    <property type="term" value="P:protein targeting"/>
    <property type="evidence" value="ECO:0007669"/>
    <property type="project" value="UniProtKB-UniRule"/>
</dbReference>
<dbReference type="EMBL" id="DTPI01000015">
    <property type="protein sequence ID" value="HGE65973.1"/>
    <property type="molecule type" value="Genomic_DNA"/>
</dbReference>
<evidence type="ECO:0000313" key="11">
    <source>
        <dbReference type="EMBL" id="HHF47723.1"/>
    </source>
</evidence>
<dbReference type="GO" id="GO:0009306">
    <property type="term" value="P:protein secretion"/>
    <property type="evidence" value="ECO:0007669"/>
    <property type="project" value="UniProtKB-UniRule"/>
</dbReference>
<evidence type="ECO:0000256" key="2">
    <source>
        <dbReference type="ARBA" id="ARBA00022692"/>
    </source>
</evidence>
<comment type="subunit">
    <text evidence="8">Component of the Sec protein translocase complex. Heterotrimer consisting of SecY (alpha), SecG (beta) and SecE (gamma) subunits. The heterotrimers can form oligomers, although 1 heterotrimer is thought to be able to translocate proteins. Interacts with the ribosome. May interact with SecDF, and other proteins may be involved.</text>
</comment>
<comment type="caution">
    <text evidence="10">The sequence shown here is derived from an EMBL/GenBank/DDBJ whole genome shotgun (WGS) entry which is preliminary data.</text>
</comment>
<evidence type="ECO:0000313" key="9">
    <source>
        <dbReference type="EMBL" id="HGE65973.1"/>
    </source>
</evidence>
<dbReference type="InterPro" id="IPR001901">
    <property type="entry name" value="Translocase_SecE/Sec61-g"/>
</dbReference>
<feature type="transmembrane region" description="Helical" evidence="8">
    <location>
        <begin position="32"/>
        <end position="51"/>
    </location>
</feature>
<reference evidence="10" key="1">
    <citation type="journal article" date="2020" name="mSystems">
        <title>Genome- and Community-Level Interaction Insights into Carbon Utilization and Element Cycling Functions of Hydrothermarchaeota in Hydrothermal Sediment.</title>
        <authorList>
            <person name="Zhou Z."/>
            <person name="Liu Y."/>
            <person name="Xu W."/>
            <person name="Pan J."/>
            <person name="Luo Z.H."/>
            <person name="Li M."/>
        </authorList>
    </citation>
    <scope>NUCLEOTIDE SEQUENCE [LARGE SCALE GENOMIC DNA]</scope>
    <source>
        <strain evidence="11">SpSt-10</strain>
        <strain evidence="10">SpSt-62</strain>
        <strain evidence="9">SpSt-97</strain>
    </source>
</reference>
<evidence type="ECO:0000256" key="6">
    <source>
        <dbReference type="ARBA" id="ARBA00023136"/>
    </source>
</evidence>
<keyword evidence="8" id="KW-1003">Cell membrane</keyword>
<keyword evidence="4 8" id="KW-1133">Transmembrane helix</keyword>
<comment type="function">
    <text evidence="8">Essential subunit of the Sec protein translocation channel SecYEG. Clamps together the 2 halves of SecY. May contact the channel plug during translocation.</text>
</comment>
<dbReference type="SUPFAM" id="SSF103456">
    <property type="entry name" value="Preprotein translocase SecE subunit"/>
    <property type="match status" value="1"/>
</dbReference>
<evidence type="ECO:0000256" key="3">
    <source>
        <dbReference type="ARBA" id="ARBA00022927"/>
    </source>
</evidence>
<evidence type="ECO:0000313" key="10">
    <source>
        <dbReference type="EMBL" id="HGU58868.1"/>
    </source>
</evidence>
<dbReference type="Pfam" id="PF00584">
    <property type="entry name" value="SecE"/>
    <property type="match status" value="1"/>
</dbReference>
<keyword evidence="2 8" id="KW-0812">Transmembrane</keyword>
<keyword evidence="5 8" id="KW-0811">Translocation</keyword>
<sequence>MKNIGETINEYLKVLRMARKPDRDEFLSTTKIAVAVMFVVGFIGFLIYILMEILPGALK</sequence>
<dbReference type="EMBL" id="DTAK01000009">
    <property type="protein sequence ID" value="HGU58868.1"/>
    <property type="molecule type" value="Genomic_DNA"/>
</dbReference>
<dbReference type="EMBL" id="DRUC01000009">
    <property type="protein sequence ID" value="HHF47723.1"/>
    <property type="molecule type" value="Genomic_DNA"/>
</dbReference>
<dbReference type="Gene3D" id="1.20.5.820">
    <property type="entry name" value="Preprotein translocase SecE subunit"/>
    <property type="match status" value="1"/>
</dbReference>
<accession>A0A7C4S704</accession>
<name>A0A7C4S704_9EURY</name>
<comment type="similarity">
    <text evidence="8">Belongs to the SecE/SEC61-gamma family.</text>
</comment>
<dbReference type="AlphaFoldDB" id="A0A7C4S704"/>
<protein>
    <recommendedName>
        <fullName evidence="8">Protein translocase subunit SecE</fullName>
    </recommendedName>
    <alternativeName>
        <fullName evidence="8">Protein transport protein Sec61 gamma subunit homolog</fullName>
    </alternativeName>
</protein>
<dbReference type="GO" id="GO:0012505">
    <property type="term" value="C:endomembrane system"/>
    <property type="evidence" value="ECO:0007669"/>
    <property type="project" value="UniProtKB-SubCell"/>
</dbReference>
<evidence type="ECO:0000256" key="5">
    <source>
        <dbReference type="ARBA" id="ARBA00023010"/>
    </source>
</evidence>
<evidence type="ECO:0000256" key="7">
    <source>
        <dbReference type="ARBA" id="ARBA00037847"/>
    </source>
</evidence>
<dbReference type="NCBIfam" id="TIGR00327">
    <property type="entry name" value="secE_euk_arch"/>
    <property type="match status" value="1"/>
</dbReference>
<dbReference type="GO" id="GO:0065002">
    <property type="term" value="P:intracellular protein transmembrane transport"/>
    <property type="evidence" value="ECO:0007669"/>
    <property type="project" value="UniProtKB-UniRule"/>
</dbReference>
<comment type="subcellular location">
    <subcellularLocation>
        <location evidence="8">Cell membrane</location>
        <topology evidence="8">Single-pass membrane protein</topology>
    </subcellularLocation>
    <subcellularLocation>
        <location evidence="7">Endomembrane system</location>
        <topology evidence="7">Single-pass membrane protein</topology>
    </subcellularLocation>
</comment>
<evidence type="ECO:0000256" key="4">
    <source>
        <dbReference type="ARBA" id="ARBA00022989"/>
    </source>
</evidence>
<evidence type="ECO:0000256" key="1">
    <source>
        <dbReference type="ARBA" id="ARBA00022448"/>
    </source>
</evidence>
<gene>
    <name evidence="8" type="primary">secE</name>
    <name evidence="11" type="ORF">ENL48_00475</name>
    <name evidence="10" type="ORF">ENT89_01400</name>
    <name evidence="9" type="ORF">ENX77_02435</name>
</gene>
<dbReference type="HAMAP" id="MF_00422">
    <property type="entry name" value="SecE"/>
    <property type="match status" value="1"/>
</dbReference>
<dbReference type="GO" id="GO:0005886">
    <property type="term" value="C:plasma membrane"/>
    <property type="evidence" value="ECO:0007669"/>
    <property type="project" value="UniProtKB-SubCell"/>
</dbReference>
<keyword evidence="6 8" id="KW-0472">Membrane</keyword>
<evidence type="ECO:0000256" key="8">
    <source>
        <dbReference type="HAMAP-Rule" id="MF_00422"/>
    </source>
</evidence>